<keyword evidence="4" id="KW-0539">Nucleus</keyword>
<evidence type="ECO:0000313" key="8">
    <source>
        <dbReference type="Ensembl" id="ENSSTUP00000004424.1"/>
    </source>
</evidence>
<evidence type="ECO:0000256" key="1">
    <source>
        <dbReference type="ARBA" id="ARBA00004123"/>
    </source>
</evidence>
<dbReference type="Gene3D" id="3.90.1150.190">
    <property type="entry name" value="SLED domain"/>
    <property type="match status" value="1"/>
</dbReference>
<keyword evidence="9" id="KW-1185">Reference proteome</keyword>
<dbReference type="InterPro" id="IPR001660">
    <property type="entry name" value="SAM"/>
</dbReference>
<dbReference type="InterPro" id="IPR037604">
    <property type="entry name" value="Scm-like-4MBT1/2_SAM"/>
</dbReference>
<evidence type="ECO:0000259" key="7">
    <source>
        <dbReference type="SMART" id="SM00454"/>
    </source>
</evidence>
<evidence type="ECO:0000256" key="6">
    <source>
        <dbReference type="SAM" id="MobiDB-lite"/>
    </source>
</evidence>
<dbReference type="Gene3D" id="2.30.30.140">
    <property type="match status" value="4"/>
</dbReference>
<feature type="repeat" description="MBT" evidence="5">
    <location>
        <begin position="293"/>
        <end position="384"/>
    </location>
</feature>
<dbReference type="Pfam" id="PF02820">
    <property type="entry name" value="MBT"/>
    <property type="match status" value="4"/>
</dbReference>
<dbReference type="InterPro" id="IPR021987">
    <property type="entry name" value="SLED"/>
</dbReference>
<feature type="repeat" description="MBT" evidence="5">
    <location>
        <begin position="64"/>
        <end position="174"/>
    </location>
</feature>
<dbReference type="AlphaFoldDB" id="A0A673VWE9"/>
<dbReference type="PANTHER" id="PTHR12247">
    <property type="entry name" value="POLYCOMB GROUP PROTEIN"/>
    <property type="match status" value="1"/>
</dbReference>
<dbReference type="Pfam" id="PF12140">
    <property type="entry name" value="SLED"/>
    <property type="match status" value="1"/>
</dbReference>
<dbReference type="GO" id="GO:0003714">
    <property type="term" value="F:transcription corepressor activity"/>
    <property type="evidence" value="ECO:0007669"/>
    <property type="project" value="InterPro"/>
</dbReference>
<evidence type="ECO:0000256" key="3">
    <source>
        <dbReference type="ARBA" id="ARBA00022737"/>
    </source>
</evidence>
<dbReference type="Pfam" id="PF00536">
    <property type="entry name" value="SAM_1"/>
    <property type="match status" value="1"/>
</dbReference>
<dbReference type="CDD" id="cd09581">
    <property type="entry name" value="SAM_Scm-like-4MBT1_2"/>
    <property type="match status" value="1"/>
</dbReference>
<feature type="domain" description="SAM" evidence="7">
    <location>
        <begin position="769"/>
        <end position="835"/>
    </location>
</feature>
<evidence type="ECO:0000256" key="5">
    <source>
        <dbReference type="PROSITE-ProRule" id="PRU00459"/>
    </source>
</evidence>
<name>A0A673VWE9_SALTR</name>
<dbReference type="GeneTree" id="ENSGT00940000157363"/>
<dbReference type="SUPFAM" id="SSF47769">
    <property type="entry name" value="SAM/Pointed domain"/>
    <property type="match status" value="1"/>
</dbReference>
<sequence length="842" mass="94598">MAEVYSDYISVFVSKFVCVFQKAALNWSLTSTGMNIWRRMEYWRFHITPSNMYVLSHCIRAHLQIWYLYLGLRAFRGHGVIYCTSTYTPFPPSQVDRSLQTGLAPGMSLEVCVRSEPDQPYWVATIITTCGQLLLLRYEGYHDDRRADFWCDIMTSDLHPLGWSRQHRQPMRPPEGVREKHADWEAVLEEALAQGGSAPAHLLEGAQTGGDLFPLGCCVELQDSVDPGVAWGAQVEDNVGGRLCLRYTGTEGLTQSQTRRWVFYLDPLLHPPGWAEENSFSLTPPVFFLSLSPPPSFCDRPVLSPHCFSEGMKLEAVDPAAPFNTRPATVTKVLSDQYFRVQMDSLQVDSEGARPGLSLLCHYGSTGIFPAQWSLKNGVPLSPPPGYQGQNFDWVDYLTQCGAEGAPESCFPVGQSDHDFVESMRLEAVNPVSPEQVHVATITRVRGQHIWLHLEGLKQPLPDIITHVDSLDIFPVSWCESNGYPLQHPYKPRGQAPNKNLLTILVIGLYQSQGNGKYSCPKIYFNHRCFSGPYLNKGRIAELPQSIGPGNCVLVLKEVLTLLISSAYKPSQVLRELQQDPELRGHGQGETLKAKYKGKSYRATVGIARTADQVAEFCRKTCVRLECCPNLIAPHMVLEHCSENCSLLTKTRYTHYYGKQKTKRISLPHGGYTNLESSTKQGSRRKKRKPLFVHKKKHLSTSVDSTPAGSPLVLHILTSFISFNYKYTHTHTLILELYMCNPPPLPFVCVLSQSGRVEVQEKLHLDSSPLGWSITDVTRFIRTTDCAPLARIFRDQEIDGQALLLLSLPTVQECMGLKLGPAIKLCHLIERVKLTFYQHFAS</sequence>
<reference evidence="8" key="2">
    <citation type="submission" date="2025-09" db="UniProtKB">
        <authorList>
            <consortium name="Ensembl"/>
        </authorList>
    </citation>
    <scope>IDENTIFICATION</scope>
</reference>
<evidence type="ECO:0000256" key="2">
    <source>
        <dbReference type="ARBA" id="ARBA00022491"/>
    </source>
</evidence>
<dbReference type="OMA" id="INDITPW"/>
<dbReference type="InterPro" id="IPR038348">
    <property type="entry name" value="SLED_sf"/>
</dbReference>
<dbReference type="SMART" id="SM00454">
    <property type="entry name" value="SAM"/>
    <property type="match status" value="1"/>
</dbReference>
<dbReference type="GO" id="GO:0003682">
    <property type="term" value="F:chromatin binding"/>
    <property type="evidence" value="ECO:0007669"/>
    <property type="project" value="TreeGrafter"/>
</dbReference>
<dbReference type="PROSITE" id="PS51079">
    <property type="entry name" value="MBT"/>
    <property type="match status" value="4"/>
</dbReference>
<dbReference type="Ensembl" id="ENSSTUT00000004683.1">
    <property type="protein sequence ID" value="ENSSTUP00000004424.1"/>
    <property type="gene ID" value="ENSSTUG00000002068.1"/>
</dbReference>
<dbReference type="InterPro" id="IPR050548">
    <property type="entry name" value="PcG_chromatin_remod_factors"/>
</dbReference>
<keyword evidence="3" id="KW-0677">Repeat</keyword>
<dbReference type="SUPFAM" id="SSF63748">
    <property type="entry name" value="Tudor/PWWP/MBT"/>
    <property type="match status" value="4"/>
</dbReference>
<reference evidence="8" key="1">
    <citation type="submission" date="2025-08" db="UniProtKB">
        <authorList>
            <consortium name="Ensembl"/>
        </authorList>
    </citation>
    <scope>IDENTIFICATION</scope>
</reference>
<dbReference type="PANTHER" id="PTHR12247:SF77">
    <property type="entry name" value="SCM-LIKE WITH FOUR MBT DOMAINS PROTEIN 1"/>
    <property type="match status" value="1"/>
</dbReference>
<gene>
    <name evidence="8" type="primary">SFMBT1</name>
</gene>
<comment type="subcellular location">
    <subcellularLocation>
        <location evidence="1">Nucleus</location>
    </subcellularLocation>
</comment>
<dbReference type="GO" id="GO:0005634">
    <property type="term" value="C:nucleus"/>
    <property type="evidence" value="ECO:0007669"/>
    <property type="project" value="UniProtKB-SubCell"/>
</dbReference>
<dbReference type="InterPro" id="IPR013761">
    <property type="entry name" value="SAM/pointed_sf"/>
</dbReference>
<feature type="region of interest" description="Disordered" evidence="6">
    <location>
        <begin position="668"/>
        <end position="688"/>
    </location>
</feature>
<protein>
    <submittedName>
        <fullName evidence="8">Scm like with four mbt domains 1</fullName>
    </submittedName>
</protein>
<dbReference type="Proteomes" id="UP000472277">
    <property type="component" value="Chromosome 16"/>
</dbReference>
<dbReference type="Gene3D" id="1.10.150.50">
    <property type="entry name" value="Transcription Factor, Ets-1"/>
    <property type="match status" value="1"/>
</dbReference>
<keyword evidence="2" id="KW-0678">Repressor</keyword>
<dbReference type="GO" id="GO:0042393">
    <property type="term" value="F:histone binding"/>
    <property type="evidence" value="ECO:0007669"/>
    <property type="project" value="InterPro"/>
</dbReference>
<accession>A0A673VWE9</accession>
<evidence type="ECO:0000313" key="9">
    <source>
        <dbReference type="Proteomes" id="UP000472277"/>
    </source>
</evidence>
<feature type="repeat" description="MBT" evidence="5">
    <location>
        <begin position="182"/>
        <end position="285"/>
    </location>
</feature>
<dbReference type="InterPro" id="IPR004092">
    <property type="entry name" value="Mbt"/>
</dbReference>
<feature type="repeat" description="MBT" evidence="5">
    <location>
        <begin position="392"/>
        <end position="489"/>
    </location>
</feature>
<organism evidence="8 9">
    <name type="scientific">Salmo trutta</name>
    <name type="common">Brown trout</name>
    <dbReference type="NCBI Taxonomy" id="8032"/>
    <lineage>
        <taxon>Eukaryota</taxon>
        <taxon>Metazoa</taxon>
        <taxon>Chordata</taxon>
        <taxon>Craniata</taxon>
        <taxon>Vertebrata</taxon>
        <taxon>Euteleostomi</taxon>
        <taxon>Actinopterygii</taxon>
        <taxon>Neopterygii</taxon>
        <taxon>Teleostei</taxon>
        <taxon>Protacanthopterygii</taxon>
        <taxon>Salmoniformes</taxon>
        <taxon>Salmonidae</taxon>
        <taxon>Salmoninae</taxon>
        <taxon>Salmo</taxon>
    </lineage>
</organism>
<proteinExistence type="predicted"/>
<dbReference type="SMART" id="SM00561">
    <property type="entry name" value="MBT"/>
    <property type="match status" value="4"/>
</dbReference>
<evidence type="ECO:0000256" key="4">
    <source>
        <dbReference type="ARBA" id="ARBA00023242"/>
    </source>
</evidence>